<dbReference type="AlphaFoldDB" id="A0A834KP01"/>
<dbReference type="EMBL" id="JACSDZ010000003">
    <property type="protein sequence ID" value="KAF7409422.1"/>
    <property type="molecule type" value="Genomic_DNA"/>
</dbReference>
<sequence length="135" mass="15200">MILQGGSRPLTRGNDDDARTTADTQVTDNAEANGTDTERQLILKESRRTSEEGGGHETPNETLAVSIKFELIRKEEPRSISPKRLTTSVRCEQGFLCITTTLQLFVASQRNLQLKFKRSFRIMTHAYLCEDANLL</sequence>
<gene>
    <name evidence="2" type="ORF">HZH68_003803</name>
</gene>
<dbReference type="Proteomes" id="UP000617340">
    <property type="component" value="Unassembled WGS sequence"/>
</dbReference>
<protein>
    <submittedName>
        <fullName evidence="2">Uncharacterized protein</fullName>
    </submittedName>
</protein>
<proteinExistence type="predicted"/>
<comment type="caution">
    <text evidence="2">The sequence shown here is derived from an EMBL/GenBank/DDBJ whole genome shotgun (WGS) entry which is preliminary data.</text>
</comment>
<evidence type="ECO:0000256" key="1">
    <source>
        <dbReference type="SAM" id="MobiDB-lite"/>
    </source>
</evidence>
<feature type="region of interest" description="Disordered" evidence="1">
    <location>
        <begin position="1"/>
        <end position="62"/>
    </location>
</feature>
<reference evidence="2" key="1">
    <citation type="journal article" date="2020" name="G3 (Bethesda)">
        <title>High-Quality Assemblies for Three Invasive Social Wasps from the &lt;i&gt;Vespula&lt;/i&gt; Genus.</title>
        <authorList>
            <person name="Harrop T.W.R."/>
            <person name="Guhlin J."/>
            <person name="McLaughlin G.M."/>
            <person name="Permina E."/>
            <person name="Stockwell P."/>
            <person name="Gilligan J."/>
            <person name="Le Lec M.F."/>
            <person name="Gruber M.A.M."/>
            <person name="Quinn O."/>
            <person name="Lovegrove M."/>
            <person name="Duncan E.J."/>
            <person name="Remnant E.J."/>
            <person name="Van Eeckhoven J."/>
            <person name="Graham B."/>
            <person name="Knapp R.A."/>
            <person name="Langford K.W."/>
            <person name="Kronenberg Z."/>
            <person name="Press M.O."/>
            <person name="Eacker S.M."/>
            <person name="Wilson-Rankin E.E."/>
            <person name="Purcell J."/>
            <person name="Lester P.J."/>
            <person name="Dearden P.K."/>
        </authorList>
    </citation>
    <scope>NUCLEOTIDE SEQUENCE</scope>
    <source>
        <strain evidence="2">Linc-1</strain>
    </source>
</reference>
<organism evidence="2 3">
    <name type="scientific">Vespula germanica</name>
    <name type="common">German yellow jacket</name>
    <name type="synonym">Paravespula germanica</name>
    <dbReference type="NCBI Taxonomy" id="30212"/>
    <lineage>
        <taxon>Eukaryota</taxon>
        <taxon>Metazoa</taxon>
        <taxon>Ecdysozoa</taxon>
        <taxon>Arthropoda</taxon>
        <taxon>Hexapoda</taxon>
        <taxon>Insecta</taxon>
        <taxon>Pterygota</taxon>
        <taxon>Neoptera</taxon>
        <taxon>Endopterygota</taxon>
        <taxon>Hymenoptera</taxon>
        <taxon>Apocrita</taxon>
        <taxon>Aculeata</taxon>
        <taxon>Vespoidea</taxon>
        <taxon>Vespidae</taxon>
        <taxon>Vespinae</taxon>
        <taxon>Vespula</taxon>
    </lineage>
</organism>
<feature type="compositionally biased region" description="Basic and acidic residues" evidence="1">
    <location>
        <begin position="36"/>
        <end position="59"/>
    </location>
</feature>
<evidence type="ECO:0000313" key="2">
    <source>
        <dbReference type="EMBL" id="KAF7409422.1"/>
    </source>
</evidence>
<feature type="compositionally biased region" description="Polar residues" evidence="1">
    <location>
        <begin position="21"/>
        <end position="35"/>
    </location>
</feature>
<name>A0A834KP01_VESGE</name>
<evidence type="ECO:0000313" key="3">
    <source>
        <dbReference type="Proteomes" id="UP000617340"/>
    </source>
</evidence>
<accession>A0A834KP01</accession>
<keyword evidence="3" id="KW-1185">Reference proteome</keyword>